<keyword evidence="13 19" id="KW-0460">Magnesium</keyword>
<keyword evidence="11" id="KW-0999">Mitochondrion inner membrane</keyword>
<keyword evidence="6" id="KW-0963">Cytoplasm</keyword>
<evidence type="ECO:0000256" key="13">
    <source>
        <dbReference type="ARBA" id="ARBA00022842"/>
    </source>
</evidence>
<dbReference type="GO" id="GO:0006730">
    <property type="term" value="P:one-carbon metabolic process"/>
    <property type="evidence" value="ECO:0007669"/>
    <property type="project" value="UniProtKB-KW"/>
</dbReference>
<evidence type="ECO:0000256" key="8">
    <source>
        <dbReference type="ARBA" id="ARBA00022598"/>
    </source>
</evidence>
<evidence type="ECO:0000256" key="17">
    <source>
        <dbReference type="PIRNR" id="PIRNR038895"/>
    </source>
</evidence>
<evidence type="ECO:0000256" key="4">
    <source>
        <dbReference type="ARBA" id="ARBA00005150"/>
    </source>
</evidence>
<sequence length="534" mass="60331">MSIRLLHFSRAGNCRILITKRVVGFDYLTKKQFFHFMDTKMKSIYEEAVYALNGLQSNSVVLQKAREERSTKAYLNLFDTERHLKTLGVEMKNLDALNIIHVAGTKGKGSTCAFTEAILRKHGYKTGFYSSPHLISVNERIRINGKPISKDIFAEYFWKVYNGIQSSLKDGESMPPYFLFLTVMAFYVFVKEQVEAAVVEVGIGGLWDCTNIIKKPVVVGITTLGIDHVNILGKTIAEIAEQKAGIMKPNVPIFTVTQQESAMKVLRKKAEIVKCPLFLSPPLEAYEETISLNIQGTIQNVNASLALQLTNTWLKQVKCFEPLQYIACDFSNDLDETQYVPIPLASTFHIGSNTKEALESCVWPGRFQTVEKEKLTFYLDGAHTQQSIKHCVRWFEHASTHKTNLNKQSVLRVLLFNCTGERKAESLLDPLADIHFDLVMFCPNRISIMKDASSDLSNFMVDPEKEIQQCITNKEIWCHLMRSLYENELSVSATNSSIKSEARSSITINDNSLLFPSISEALNFISSPETLNND</sequence>
<evidence type="ECO:0000256" key="11">
    <source>
        <dbReference type="ARBA" id="ARBA00022792"/>
    </source>
</evidence>
<comment type="function">
    <text evidence="17">Catalyzes conversion of folates to polyglutamate derivatives allowing concentration of folate compounds in the cell and the intracellular retention of these cofactors, which are important substrates for most of the folate-dependent enzymes that are involved in one-carbon transfer reactions involved in purine, pyrimidine and amino acid synthesis.</text>
</comment>
<dbReference type="GO" id="GO:0005524">
    <property type="term" value="F:ATP binding"/>
    <property type="evidence" value="ECO:0007669"/>
    <property type="project" value="UniProtKB-KW"/>
</dbReference>
<dbReference type="EMBL" id="BPLR01018071">
    <property type="protein sequence ID" value="GIY96654.1"/>
    <property type="molecule type" value="Genomic_DNA"/>
</dbReference>
<dbReference type="GO" id="GO:0005759">
    <property type="term" value="C:mitochondrial matrix"/>
    <property type="evidence" value="ECO:0007669"/>
    <property type="project" value="UniProtKB-SubCell"/>
</dbReference>
<keyword evidence="21" id="KW-1185">Reference proteome</keyword>
<dbReference type="InterPro" id="IPR023600">
    <property type="entry name" value="Folylpolyglutamate_synth_euk"/>
</dbReference>
<dbReference type="Gene3D" id="3.90.190.20">
    <property type="entry name" value="Mur ligase, C-terminal domain"/>
    <property type="match status" value="1"/>
</dbReference>
<dbReference type="InterPro" id="IPR036615">
    <property type="entry name" value="Mur_ligase_C_dom_sf"/>
</dbReference>
<feature type="binding site" evidence="18">
    <location>
        <position position="366"/>
    </location>
    <ligand>
        <name>ATP</name>
        <dbReference type="ChEBI" id="CHEBI:30616"/>
    </ligand>
</feature>
<evidence type="ECO:0000256" key="7">
    <source>
        <dbReference type="ARBA" id="ARBA00022563"/>
    </source>
</evidence>
<dbReference type="SUPFAM" id="SSF53623">
    <property type="entry name" value="MurD-like peptide ligases, catalytic domain"/>
    <property type="match status" value="1"/>
</dbReference>
<evidence type="ECO:0000256" key="18">
    <source>
        <dbReference type="PIRSR" id="PIRSR038895-1"/>
    </source>
</evidence>
<evidence type="ECO:0000256" key="1">
    <source>
        <dbReference type="ARBA" id="ARBA00004273"/>
    </source>
</evidence>
<dbReference type="InterPro" id="IPR036565">
    <property type="entry name" value="Mur-like_cat_sf"/>
</dbReference>
<dbReference type="EC" id="6.3.2.17" evidence="17"/>
<evidence type="ECO:0000256" key="2">
    <source>
        <dbReference type="ARBA" id="ARBA00004305"/>
    </source>
</evidence>
<dbReference type="GO" id="GO:0005743">
    <property type="term" value="C:mitochondrial inner membrane"/>
    <property type="evidence" value="ECO:0007669"/>
    <property type="project" value="UniProtKB-SubCell"/>
</dbReference>
<feature type="binding site" evidence="19">
    <location>
        <position position="200"/>
    </location>
    <ligand>
        <name>Mg(2+)</name>
        <dbReference type="ChEBI" id="CHEBI:18420"/>
        <label>1</label>
    </ligand>
</feature>
<evidence type="ECO:0000256" key="3">
    <source>
        <dbReference type="ARBA" id="ARBA00004496"/>
    </source>
</evidence>
<organism evidence="20 21">
    <name type="scientific">Caerostris extrusa</name>
    <name type="common">Bark spider</name>
    <name type="synonym">Caerostris bankana</name>
    <dbReference type="NCBI Taxonomy" id="172846"/>
    <lineage>
        <taxon>Eukaryota</taxon>
        <taxon>Metazoa</taxon>
        <taxon>Ecdysozoa</taxon>
        <taxon>Arthropoda</taxon>
        <taxon>Chelicerata</taxon>
        <taxon>Arachnida</taxon>
        <taxon>Araneae</taxon>
        <taxon>Araneomorphae</taxon>
        <taxon>Entelegynae</taxon>
        <taxon>Araneoidea</taxon>
        <taxon>Araneidae</taxon>
        <taxon>Caerostris</taxon>
    </lineage>
</organism>
<evidence type="ECO:0000256" key="5">
    <source>
        <dbReference type="ARBA" id="ARBA00008276"/>
    </source>
</evidence>
<evidence type="ECO:0000256" key="15">
    <source>
        <dbReference type="ARBA" id="ARBA00023136"/>
    </source>
</evidence>
<comment type="catalytic activity">
    <reaction evidence="16 17">
        <text>(6S)-5,6,7,8-tetrahydrofolyl-(gamma-L-Glu)(n) + L-glutamate + ATP = (6S)-5,6,7,8-tetrahydrofolyl-(gamma-L-Glu)(n+1) + ADP + phosphate + H(+)</text>
        <dbReference type="Rhea" id="RHEA:10580"/>
        <dbReference type="Rhea" id="RHEA-COMP:14738"/>
        <dbReference type="Rhea" id="RHEA-COMP:14740"/>
        <dbReference type="ChEBI" id="CHEBI:15378"/>
        <dbReference type="ChEBI" id="CHEBI:29985"/>
        <dbReference type="ChEBI" id="CHEBI:30616"/>
        <dbReference type="ChEBI" id="CHEBI:43474"/>
        <dbReference type="ChEBI" id="CHEBI:141005"/>
        <dbReference type="ChEBI" id="CHEBI:456216"/>
        <dbReference type="EC" id="6.3.2.17"/>
    </reaction>
</comment>
<comment type="similarity">
    <text evidence="5 17">Belongs to the folylpolyglutamate synthase family.</text>
</comment>
<evidence type="ECO:0000256" key="16">
    <source>
        <dbReference type="ARBA" id="ARBA00047493"/>
    </source>
</evidence>
<dbReference type="NCBIfam" id="TIGR01499">
    <property type="entry name" value="folC"/>
    <property type="match status" value="1"/>
</dbReference>
<evidence type="ECO:0000256" key="6">
    <source>
        <dbReference type="ARBA" id="ARBA00022490"/>
    </source>
</evidence>
<dbReference type="SUPFAM" id="SSF53244">
    <property type="entry name" value="MurD-like peptide ligases, peptide-binding domain"/>
    <property type="match status" value="1"/>
</dbReference>
<dbReference type="PROSITE" id="PS01012">
    <property type="entry name" value="FOLYLPOLYGLU_SYNT_2"/>
    <property type="match status" value="1"/>
</dbReference>
<feature type="binding site" evidence="19">
    <location>
        <position position="131"/>
    </location>
    <ligand>
        <name>Mg(2+)</name>
        <dbReference type="ChEBI" id="CHEBI:18420"/>
        <label>1</label>
    </ligand>
</feature>
<keyword evidence="10 18" id="KW-0547">Nucleotide-binding</keyword>
<comment type="subcellular location">
    <subcellularLocation>
        <location evidence="3">Cytoplasm</location>
    </subcellularLocation>
    <subcellularLocation>
        <location evidence="1">Mitochondrion inner membrane</location>
    </subcellularLocation>
    <subcellularLocation>
        <location evidence="2">Mitochondrion matrix</location>
    </subcellularLocation>
</comment>
<keyword evidence="14" id="KW-0496">Mitochondrion</keyword>
<dbReference type="AlphaFoldDB" id="A0AAV4XPM8"/>
<comment type="caution">
    <text evidence="20">The sequence shown here is derived from an EMBL/GenBank/DDBJ whole genome shotgun (WGS) entry which is preliminary data.</text>
</comment>
<dbReference type="PANTHER" id="PTHR11136:SF5">
    <property type="entry name" value="FOLYLPOLYGLUTAMATE SYNTHASE, MITOCHONDRIAL"/>
    <property type="match status" value="1"/>
</dbReference>
<dbReference type="Proteomes" id="UP001054945">
    <property type="component" value="Unassembled WGS sequence"/>
</dbReference>
<evidence type="ECO:0000256" key="9">
    <source>
        <dbReference type="ARBA" id="ARBA00022723"/>
    </source>
</evidence>
<evidence type="ECO:0000256" key="14">
    <source>
        <dbReference type="ARBA" id="ARBA00023128"/>
    </source>
</evidence>
<feature type="binding site" evidence="18">
    <location>
        <position position="380"/>
    </location>
    <ligand>
        <name>ATP</name>
        <dbReference type="ChEBI" id="CHEBI:30616"/>
    </ligand>
</feature>
<proteinExistence type="inferred from homology"/>
<evidence type="ECO:0000313" key="21">
    <source>
        <dbReference type="Proteomes" id="UP001054945"/>
    </source>
</evidence>
<accession>A0AAV4XPM8</accession>
<keyword evidence="9 19" id="KW-0479">Metal-binding</keyword>
<reference evidence="20 21" key="1">
    <citation type="submission" date="2021-06" db="EMBL/GenBank/DDBJ databases">
        <title>Caerostris extrusa draft genome.</title>
        <authorList>
            <person name="Kono N."/>
            <person name="Arakawa K."/>
        </authorList>
    </citation>
    <scope>NUCLEOTIDE SEQUENCE [LARGE SCALE GENOMIC DNA]</scope>
</reference>
<feature type="binding site" evidence="19">
    <location>
        <position position="228"/>
    </location>
    <ligand>
        <name>Mg(2+)</name>
        <dbReference type="ChEBI" id="CHEBI:18420"/>
        <label>2</label>
    </ligand>
</feature>
<comment type="cofactor">
    <cofactor evidence="17">
        <name>a monovalent cation</name>
        <dbReference type="ChEBI" id="CHEBI:60242"/>
    </cofactor>
    <text evidence="17">A monovalent cation.</text>
</comment>
<keyword evidence="15" id="KW-0472">Membrane</keyword>
<evidence type="ECO:0000256" key="10">
    <source>
        <dbReference type="ARBA" id="ARBA00022741"/>
    </source>
</evidence>
<dbReference type="GO" id="GO:0046872">
    <property type="term" value="F:metal ion binding"/>
    <property type="evidence" value="ECO:0007669"/>
    <property type="project" value="UniProtKB-KW"/>
</dbReference>
<dbReference type="PIRSF" id="PIRSF038895">
    <property type="entry name" value="FPGS"/>
    <property type="match status" value="1"/>
</dbReference>
<keyword evidence="8 17" id="KW-0436">Ligase</keyword>
<dbReference type="Gene3D" id="3.40.1190.10">
    <property type="entry name" value="Mur-like, catalytic domain"/>
    <property type="match status" value="1"/>
</dbReference>
<dbReference type="InterPro" id="IPR001645">
    <property type="entry name" value="Folylpolyglutamate_synth"/>
</dbReference>
<protein>
    <recommendedName>
        <fullName evidence="17">Folylpolyglutamate synthase</fullName>
        <ecNumber evidence="17">6.3.2.17</ecNumber>
    </recommendedName>
    <alternativeName>
        <fullName evidence="17">Folylpoly-gamma-glutamate synthetase</fullName>
    </alternativeName>
    <alternativeName>
        <fullName evidence="17">Tetrahydrofolylpolyglutamate synthase</fullName>
    </alternativeName>
</protein>
<dbReference type="PANTHER" id="PTHR11136">
    <property type="entry name" value="FOLYLPOLYGLUTAMATE SYNTHASE-RELATED"/>
    <property type="match status" value="1"/>
</dbReference>
<dbReference type="GO" id="GO:0004326">
    <property type="term" value="F:tetrahydrofolylpolyglutamate synthase activity"/>
    <property type="evidence" value="ECO:0007669"/>
    <property type="project" value="UniProtKB-EC"/>
</dbReference>
<evidence type="ECO:0000256" key="12">
    <source>
        <dbReference type="ARBA" id="ARBA00022840"/>
    </source>
</evidence>
<dbReference type="GO" id="GO:0005829">
    <property type="term" value="C:cytosol"/>
    <property type="evidence" value="ECO:0007669"/>
    <property type="project" value="TreeGrafter"/>
</dbReference>
<evidence type="ECO:0000256" key="19">
    <source>
        <dbReference type="PIRSR" id="PIRSR038895-2"/>
    </source>
</evidence>
<keyword evidence="7 17" id="KW-0554">One-carbon metabolism</keyword>
<comment type="pathway">
    <text evidence="4 17">Cofactor biosynthesis; tetrahydrofolylpolyglutamate biosynthesis.</text>
</comment>
<evidence type="ECO:0000313" key="20">
    <source>
        <dbReference type="EMBL" id="GIY96654.1"/>
    </source>
</evidence>
<dbReference type="InterPro" id="IPR018109">
    <property type="entry name" value="Folylpolyglutamate_synth_CS"/>
</dbReference>
<gene>
    <name evidence="20" type="primary">FPGS</name>
    <name evidence="20" type="ORF">CEXT_423931</name>
</gene>
<keyword evidence="12 18" id="KW-0067">ATP-binding</keyword>
<name>A0AAV4XPM8_CAEEX</name>